<proteinExistence type="predicted"/>
<dbReference type="PATRIC" id="fig|909613.9.peg.346"/>
<evidence type="ECO:0000313" key="5">
    <source>
        <dbReference type="EMBL" id="EWC64323.1"/>
    </source>
</evidence>
<feature type="chain" id="PRO_5004896033" evidence="4">
    <location>
        <begin position="16"/>
        <end position="382"/>
    </location>
</feature>
<keyword evidence="1" id="KW-0378">Hydrolase</keyword>
<dbReference type="Gene3D" id="3.40.50.1820">
    <property type="entry name" value="alpha/beta hydrolase"/>
    <property type="match status" value="1"/>
</dbReference>
<keyword evidence="6" id="KW-1185">Reference proteome</keyword>
<dbReference type="SUPFAM" id="SSF53474">
    <property type="entry name" value="alpha/beta-Hydrolases"/>
    <property type="match status" value="1"/>
</dbReference>
<reference evidence="5 6" key="1">
    <citation type="journal article" date="2014" name="Genome Announc.">
        <title>Draft Genome Sequence of the Antitrypanosomally Active Sponge-Associated Bacterium Actinokineospora sp. Strain EG49.</title>
        <authorList>
            <person name="Harjes J."/>
            <person name="Ryu T."/>
            <person name="Abdelmohsen U.R."/>
            <person name="Moitinho-Silva L."/>
            <person name="Horn H."/>
            <person name="Ravasi T."/>
            <person name="Hentschel U."/>
        </authorList>
    </citation>
    <scope>NUCLEOTIDE SEQUENCE [LARGE SCALE GENOMIC DNA]</scope>
    <source>
        <strain evidence="5 6">EG49</strain>
    </source>
</reference>
<dbReference type="GO" id="GO:0003847">
    <property type="term" value="F:1-alkyl-2-acetylglycerophosphocholine esterase activity"/>
    <property type="evidence" value="ECO:0007669"/>
    <property type="project" value="TreeGrafter"/>
</dbReference>
<comment type="caution">
    <text evidence="5">The sequence shown here is derived from an EMBL/GenBank/DDBJ whole genome shotgun (WGS) entry which is preliminary data.</text>
</comment>
<evidence type="ECO:0000256" key="3">
    <source>
        <dbReference type="ARBA" id="ARBA00023098"/>
    </source>
</evidence>
<dbReference type="PANTHER" id="PTHR10272:SF0">
    <property type="entry name" value="PLATELET-ACTIVATING FACTOR ACETYLHYDROLASE"/>
    <property type="match status" value="1"/>
</dbReference>
<evidence type="ECO:0000256" key="4">
    <source>
        <dbReference type="SAM" id="SignalP"/>
    </source>
</evidence>
<keyword evidence="3" id="KW-0443">Lipid metabolism</keyword>
<dbReference type="STRING" id="909613.UO65_0333"/>
<dbReference type="AlphaFoldDB" id="W7IVC5"/>
<keyword evidence="2" id="KW-0442">Lipid degradation</keyword>
<gene>
    <name evidence="5" type="ORF">UO65_0333</name>
</gene>
<dbReference type="eggNOG" id="COG4188">
    <property type="taxonomic scope" value="Bacteria"/>
</dbReference>
<sequence length="382" mass="40010">MLAAALVLGATPAQATPADPLHLPAPTGRHHVGVTTLHLVDPARADPWPDAAGSPRELMVSVFYPATAVRDHPVAPHLSPGTAAGFGAVAPFYLPGIPATGVDWAATRTHAHTDAPARAVRAPVVLYSPGLADPRSLGTVVAEELASRGAVVVTVDHPGETSAVEFPGGRVRTIALPGDPRTSPALYRSLVDTRLADTRFVLDQVESLARGHNPDAEGHPLPPGLDRALDVRHLSIHGQGLGGTTATEALHEDPRLDAAVNLDGYLDYPPDTAGTPGDLLPAARDGVTKPLLLVGSEGFRDERLDRSWSALLAHNGPATRTQVDGAAHWGLTDLGALVPQLQARGLVTAADRERLVGNLPPRWAVTLLRGHIVDFLARWAGC</sequence>
<dbReference type="Proteomes" id="UP000019277">
    <property type="component" value="Unassembled WGS sequence"/>
</dbReference>
<protein>
    <submittedName>
        <fullName evidence="5">Lipase</fullName>
    </submittedName>
</protein>
<dbReference type="GO" id="GO:0016042">
    <property type="term" value="P:lipid catabolic process"/>
    <property type="evidence" value="ECO:0007669"/>
    <property type="project" value="UniProtKB-KW"/>
</dbReference>
<evidence type="ECO:0000256" key="1">
    <source>
        <dbReference type="ARBA" id="ARBA00022801"/>
    </source>
</evidence>
<evidence type="ECO:0000256" key="2">
    <source>
        <dbReference type="ARBA" id="ARBA00022963"/>
    </source>
</evidence>
<organism evidence="5 6">
    <name type="scientific">Actinokineospora spheciospongiae</name>
    <dbReference type="NCBI Taxonomy" id="909613"/>
    <lineage>
        <taxon>Bacteria</taxon>
        <taxon>Bacillati</taxon>
        <taxon>Actinomycetota</taxon>
        <taxon>Actinomycetes</taxon>
        <taxon>Pseudonocardiales</taxon>
        <taxon>Pseudonocardiaceae</taxon>
        <taxon>Actinokineospora</taxon>
    </lineage>
</organism>
<dbReference type="EMBL" id="AYXG01000014">
    <property type="protein sequence ID" value="EWC64323.1"/>
    <property type="molecule type" value="Genomic_DNA"/>
</dbReference>
<dbReference type="InterPro" id="IPR029058">
    <property type="entry name" value="AB_hydrolase_fold"/>
</dbReference>
<dbReference type="PANTHER" id="PTHR10272">
    <property type="entry name" value="PLATELET-ACTIVATING FACTOR ACETYLHYDROLASE"/>
    <property type="match status" value="1"/>
</dbReference>
<evidence type="ECO:0000313" key="6">
    <source>
        <dbReference type="Proteomes" id="UP000019277"/>
    </source>
</evidence>
<accession>W7IVC5</accession>
<keyword evidence="4" id="KW-0732">Signal</keyword>
<name>W7IVC5_9PSEU</name>
<feature type="signal peptide" evidence="4">
    <location>
        <begin position="1"/>
        <end position="15"/>
    </location>
</feature>